<feature type="domain" description="DUF1707" evidence="2">
    <location>
        <begin position="14"/>
        <end position="66"/>
    </location>
</feature>
<evidence type="ECO:0000259" key="2">
    <source>
        <dbReference type="Pfam" id="PF08044"/>
    </source>
</evidence>
<comment type="caution">
    <text evidence="3">The sequence shown here is derived from an EMBL/GenBank/DDBJ whole genome shotgun (WGS) entry which is preliminary data.</text>
</comment>
<dbReference type="PANTHER" id="PTHR40763">
    <property type="entry name" value="MEMBRANE PROTEIN-RELATED"/>
    <property type="match status" value="1"/>
</dbReference>
<gene>
    <name evidence="3" type="ORF">H9634_10780</name>
</gene>
<reference evidence="3 4" key="1">
    <citation type="submission" date="2020-08" db="EMBL/GenBank/DDBJ databases">
        <title>A Genomic Blueprint of the Chicken Gut Microbiome.</title>
        <authorList>
            <person name="Gilroy R."/>
            <person name="Ravi A."/>
            <person name="Getino M."/>
            <person name="Pursley I."/>
            <person name="Horton D.L."/>
            <person name="Alikhan N.-F."/>
            <person name="Baker D."/>
            <person name="Gharbi K."/>
            <person name="Hall N."/>
            <person name="Watson M."/>
            <person name="Adriaenssens E.M."/>
            <person name="Foster-Nyarko E."/>
            <person name="Jarju S."/>
            <person name="Secka A."/>
            <person name="Antonio M."/>
            <person name="Oren A."/>
            <person name="Chaudhuri R."/>
            <person name="La Ragione R.M."/>
            <person name="Hildebrand F."/>
            <person name="Pallen M.J."/>
        </authorList>
    </citation>
    <scope>NUCLEOTIDE SEQUENCE [LARGE SCALE GENOMIC DNA]</scope>
    <source>
        <strain evidence="3 4">Re57</strain>
    </source>
</reference>
<accession>A0ABR8WW26</accession>
<protein>
    <submittedName>
        <fullName evidence="3">DUF1707 domain-containing protein</fullName>
    </submittedName>
</protein>
<dbReference type="Pfam" id="PF08044">
    <property type="entry name" value="DUF1707"/>
    <property type="match status" value="1"/>
</dbReference>
<evidence type="ECO:0000313" key="4">
    <source>
        <dbReference type="Proteomes" id="UP000651517"/>
    </source>
</evidence>
<evidence type="ECO:0000313" key="3">
    <source>
        <dbReference type="EMBL" id="MBD8021263.1"/>
    </source>
</evidence>
<dbReference type="Proteomes" id="UP000651517">
    <property type="component" value="Unassembled WGS sequence"/>
</dbReference>
<dbReference type="EMBL" id="JACSPY010000010">
    <property type="protein sequence ID" value="MBD8021263.1"/>
    <property type="molecule type" value="Genomic_DNA"/>
</dbReference>
<keyword evidence="4" id="KW-1185">Reference proteome</keyword>
<proteinExistence type="predicted"/>
<feature type="region of interest" description="Disordered" evidence="1">
    <location>
        <begin position="98"/>
        <end position="120"/>
    </location>
</feature>
<name>A0ABR8WW26_9MICO</name>
<sequence>MGPRITGEDPVAGIRIGHAEREAVIDTLRDAAADGRLTFDELNERIGRAAEARVFGDLDALVADLPVPRPSDQLRPPQRPRTEHFSAALRRTPLRRRCRTAARPPRWPPAHAGCSPATVR</sequence>
<organism evidence="3 4">
    <name type="scientific">Brevibacterium gallinarum</name>
    <dbReference type="NCBI Taxonomy" id="2762220"/>
    <lineage>
        <taxon>Bacteria</taxon>
        <taxon>Bacillati</taxon>
        <taxon>Actinomycetota</taxon>
        <taxon>Actinomycetes</taxon>
        <taxon>Micrococcales</taxon>
        <taxon>Brevibacteriaceae</taxon>
        <taxon>Brevibacterium</taxon>
    </lineage>
</organism>
<dbReference type="PANTHER" id="PTHR40763:SF5">
    <property type="entry name" value="MEMBRANE PROTEIN"/>
    <property type="match status" value="1"/>
</dbReference>
<evidence type="ECO:0000256" key="1">
    <source>
        <dbReference type="SAM" id="MobiDB-lite"/>
    </source>
</evidence>
<dbReference type="RefSeq" id="WP_191726652.1">
    <property type="nucleotide sequence ID" value="NZ_JACSPY010000010.1"/>
</dbReference>
<dbReference type="InterPro" id="IPR012551">
    <property type="entry name" value="DUF1707_SHOCT-like"/>
</dbReference>